<feature type="domain" description="Death" evidence="2">
    <location>
        <begin position="114"/>
        <end position="199"/>
    </location>
</feature>
<feature type="region of interest" description="Disordered" evidence="1">
    <location>
        <begin position="1"/>
        <end position="64"/>
    </location>
</feature>
<name>A0A9P0CRL8_9CUCU</name>
<sequence>MSEISDITTDAVPNPRNEEVEHAENENANNNDVPHNNDQFSKSSPFSSTKKKNNPKKYNQPSASATIINISKSREIHIGNNLTINMNGNDKLKKTDIPETSAIKSLKQSKIPITKKDLLFAATHMDSEWKGVARALNIGEGQISQFIADNQIYGTKEVIYQVLLDWYQNDPAEANVGNLCTILWDNCQKDVVRRWSQRIE</sequence>
<proteinExistence type="predicted"/>
<dbReference type="EMBL" id="OV651826">
    <property type="protein sequence ID" value="CAH1103427.1"/>
    <property type="molecule type" value="Genomic_DNA"/>
</dbReference>
<evidence type="ECO:0000259" key="2">
    <source>
        <dbReference type="PROSITE" id="PS50017"/>
    </source>
</evidence>
<dbReference type="GO" id="GO:0007165">
    <property type="term" value="P:signal transduction"/>
    <property type="evidence" value="ECO:0007669"/>
    <property type="project" value="InterPro"/>
</dbReference>
<feature type="compositionally biased region" description="Low complexity" evidence="1">
    <location>
        <begin position="26"/>
        <end position="48"/>
    </location>
</feature>
<dbReference type="Pfam" id="PF00531">
    <property type="entry name" value="Death"/>
    <property type="match status" value="1"/>
</dbReference>
<accession>A0A9P0CRL8</accession>
<dbReference type="PROSITE" id="PS50017">
    <property type="entry name" value="DEATH_DOMAIN"/>
    <property type="match status" value="1"/>
</dbReference>
<dbReference type="AlphaFoldDB" id="A0A9P0CRL8"/>
<organism evidence="3 4">
    <name type="scientific">Psylliodes chrysocephalus</name>
    <dbReference type="NCBI Taxonomy" id="3402493"/>
    <lineage>
        <taxon>Eukaryota</taxon>
        <taxon>Metazoa</taxon>
        <taxon>Ecdysozoa</taxon>
        <taxon>Arthropoda</taxon>
        <taxon>Hexapoda</taxon>
        <taxon>Insecta</taxon>
        <taxon>Pterygota</taxon>
        <taxon>Neoptera</taxon>
        <taxon>Endopterygota</taxon>
        <taxon>Coleoptera</taxon>
        <taxon>Polyphaga</taxon>
        <taxon>Cucujiformia</taxon>
        <taxon>Chrysomeloidea</taxon>
        <taxon>Chrysomelidae</taxon>
        <taxon>Galerucinae</taxon>
        <taxon>Alticini</taxon>
        <taxon>Psylliodes</taxon>
    </lineage>
</organism>
<keyword evidence="4" id="KW-1185">Reference proteome</keyword>
<dbReference type="InterPro" id="IPR011029">
    <property type="entry name" value="DEATH-like_dom_sf"/>
</dbReference>
<feature type="compositionally biased region" description="Basic and acidic residues" evidence="1">
    <location>
        <begin position="16"/>
        <end position="25"/>
    </location>
</feature>
<protein>
    <recommendedName>
        <fullName evidence="2">Death domain-containing protein</fullName>
    </recommendedName>
</protein>
<evidence type="ECO:0000313" key="3">
    <source>
        <dbReference type="EMBL" id="CAH1103427.1"/>
    </source>
</evidence>
<evidence type="ECO:0000256" key="1">
    <source>
        <dbReference type="SAM" id="MobiDB-lite"/>
    </source>
</evidence>
<dbReference type="SUPFAM" id="SSF47986">
    <property type="entry name" value="DEATH domain"/>
    <property type="match status" value="1"/>
</dbReference>
<evidence type="ECO:0000313" key="4">
    <source>
        <dbReference type="Proteomes" id="UP001153636"/>
    </source>
</evidence>
<reference evidence="3" key="1">
    <citation type="submission" date="2022-01" db="EMBL/GenBank/DDBJ databases">
        <authorList>
            <person name="King R."/>
        </authorList>
    </citation>
    <scope>NUCLEOTIDE SEQUENCE</scope>
</reference>
<dbReference type="OrthoDB" id="535509at2759"/>
<dbReference type="Proteomes" id="UP001153636">
    <property type="component" value="Chromosome 14"/>
</dbReference>
<dbReference type="CDD" id="cd01670">
    <property type="entry name" value="Death"/>
    <property type="match status" value="1"/>
</dbReference>
<dbReference type="Gene3D" id="1.10.533.10">
    <property type="entry name" value="Death Domain, Fas"/>
    <property type="match status" value="1"/>
</dbReference>
<dbReference type="InterPro" id="IPR000488">
    <property type="entry name" value="Death_dom"/>
</dbReference>
<gene>
    <name evidence="3" type="ORF">PSYICH_LOCUS4231</name>
</gene>